<accession>A0AAD7D9D6</accession>
<evidence type="ECO:0000256" key="1">
    <source>
        <dbReference type="SAM" id="MobiDB-lite"/>
    </source>
</evidence>
<feature type="compositionally biased region" description="Basic and acidic residues" evidence="1">
    <location>
        <begin position="94"/>
        <end position="110"/>
    </location>
</feature>
<evidence type="ECO:0000313" key="2">
    <source>
        <dbReference type="EMBL" id="KAJ7686287.1"/>
    </source>
</evidence>
<reference evidence="2" key="1">
    <citation type="submission" date="2023-03" db="EMBL/GenBank/DDBJ databases">
        <title>Massive genome expansion in bonnet fungi (Mycena s.s.) driven by repeated elements and novel gene families across ecological guilds.</title>
        <authorList>
            <consortium name="Lawrence Berkeley National Laboratory"/>
            <person name="Harder C.B."/>
            <person name="Miyauchi S."/>
            <person name="Viragh M."/>
            <person name="Kuo A."/>
            <person name="Thoen E."/>
            <person name="Andreopoulos B."/>
            <person name="Lu D."/>
            <person name="Skrede I."/>
            <person name="Drula E."/>
            <person name="Henrissat B."/>
            <person name="Morin E."/>
            <person name="Kohler A."/>
            <person name="Barry K."/>
            <person name="LaButti K."/>
            <person name="Morin E."/>
            <person name="Salamov A."/>
            <person name="Lipzen A."/>
            <person name="Mereny Z."/>
            <person name="Hegedus B."/>
            <person name="Baldrian P."/>
            <person name="Stursova M."/>
            <person name="Weitz H."/>
            <person name="Taylor A."/>
            <person name="Grigoriev I.V."/>
            <person name="Nagy L.G."/>
            <person name="Martin F."/>
            <person name="Kauserud H."/>
        </authorList>
    </citation>
    <scope>NUCLEOTIDE SEQUENCE</scope>
    <source>
        <strain evidence="2">CBHHK067</strain>
    </source>
</reference>
<dbReference type="AlphaFoldDB" id="A0AAD7D9D6"/>
<name>A0AAD7D9D6_MYCRO</name>
<sequence length="224" mass="24843">MAPPRHATTWRSGPLRFGLARETQNFSSAELLAQIRDFDAAPTARRCTTVLLTARGLAGGAVIIAWHVSPFATSASPSRLRYQPAQPIVHARHTAQEHHDHSELGGRQEETPSTPLITVFKYKHGSAHMFVKTLEEERAHDVEGEFNWDEHIARAARSGARVELYLMVFLDGHKTQRGIFPQRSSSAAIHDRLAKLALEVLFGDEASAQIQIQALLDANEDVLD</sequence>
<dbReference type="EMBL" id="JARKIE010000097">
    <property type="protein sequence ID" value="KAJ7686287.1"/>
    <property type="molecule type" value="Genomic_DNA"/>
</dbReference>
<organism evidence="2 3">
    <name type="scientific">Mycena rosella</name>
    <name type="common">Pink bonnet</name>
    <name type="synonym">Agaricus rosellus</name>
    <dbReference type="NCBI Taxonomy" id="1033263"/>
    <lineage>
        <taxon>Eukaryota</taxon>
        <taxon>Fungi</taxon>
        <taxon>Dikarya</taxon>
        <taxon>Basidiomycota</taxon>
        <taxon>Agaricomycotina</taxon>
        <taxon>Agaricomycetes</taxon>
        <taxon>Agaricomycetidae</taxon>
        <taxon>Agaricales</taxon>
        <taxon>Marasmiineae</taxon>
        <taxon>Mycenaceae</taxon>
        <taxon>Mycena</taxon>
    </lineage>
</organism>
<proteinExistence type="predicted"/>
<protein>
    <submittedName>
        <fullName evidence="2">Uncharacterized protein</fullName>
    </submittedName>
</protein>
<feature type="region of interest" description="Disordered" evidence="1">
    <location>
        <begin position="91"/>
        <end position="111"/>
    </location>
</feature>
<keyword evidence="3" id="KW-1185">Reference proteome</keyword>
<comment type="caution">
    <text evidence="2">The sequence shown here is derived from an EMBL/GenBank/DDBJ whole genome shotgun (WGS) entry which is preliminary data.</text>
</comment>
<gene>
    <name evidence="2" type="ORF">B0H17DRAFT_1136996</name>
</gene>
<evidence type="ECO:0000313" key="3">
    <source>
        <dbReference type="Proteomes" id="UP001221757"/>
    </source>
</evidence>
<dbReference type="Proteomes" id="UP001221757">
    <property type="component" value="Unassembled WGS sequence"/>
</dbReference>